<evidence type="ECO:0000256" key="1">
    <source>
        <dbReference type="SAM" id="MobiDB-lite"/>
    </source>
</evidence>
<dbReference type="EMBL" id="CAJVCH010226834">
    <property type="protein sequence ID" value="CAG7732207.1"/>
    <property type="molecule type" value="Genomic_DNA"/>
</dbReference>
<proteinExistence type="predicted"/>
<accession>A0A8J2K4Q9</accession>
<evidence type="ECO:0000313" key="2">
    <source>
        <dbReference type="EMBL" id="CAG7732207.1"/>
    </source>
</evidence>
<reference evidence="2" key="1">
    <citation type="submission" date="2021-06" db="EMBL/GenBank/DDBJ databases">
        <authorList>
            <person name="Hodson N. C."/>
            <person name="Mongue J. A."/>
            <person name="Jaron S. K."/>
        </authorList>
    </citation>
    <scope>NUCLEOTIDE SEQUENCE</scope>
</reference>
<evidence type="ECO:0000313" key="3">
    <source>
        <dbReference type="Proteomes" id="UP000708208"/>
    </source>
</evidence>
<comment type="caution">
    <text evidence="2">The sequence shown here is derived from an EMBL/GenBank/DDBJ whole genome shotgun (WGS) entry which is preliminary data.</text>
</comment>
<feature type="region of interest" description="Disordered" evidence="1">
    <location>
        <begin position="1"/>
        <end position="32"/>
    </location>
</feature>
<organism evidence="2 3">
    <name type="scientific">Allacma fusca</name>
    <dbReference type="NCBI Taxonomy" id="39272"/>
    <lineage>
        <taxon>Eukaryota</taxon>
        <taxon>Metazoa</taxon>
        <taxon>Ecdysozoa</taxon>
        <taxon>Arthropoda</taxon>
        <taxon>Hexapoda</taxon>
        <taxon>Collembola</taxon>
        <taxon>Symphypleona</taxon>
        <taxon>Sminthuridae</taxon>
        <taxon>Allacma</taxon>
    </lineage>
</organism>
<gene>
    <name evidence="2" type="ORF">AFUS01_LOCUS20737</name>
</gene>
<dbReference type="Proteomes" id="UP000708208">
    <property type="component" value="Unassembled WGS sequence"/>
</dbReference>
<name>A0A8J2K4Q9_9HEXA</name>
<protein>
    <submittedName>
        <fullName evidence="2">Uncharacterized protein</fullName>
    </submittedName>
</protein>
<sequence>MEFGEMYTEPTASFSPPPQSGSPSRKQILLSGGPPWGFRTCGGRDTNIHLRIARTIERSQGEAETLFSRRNSLNDKGIRKLQTYQSLRNLSD</sequence>
<keyword evidence="3" id="KW-1185">Reference proteome</keyword>
<dbReference type="AlphaFoldDB" id="A0A8J2K4Q9"/>